<gene>
    <name evidence="1" type="ORF">SIL72_14170</name>
</gene>
<name>A0AB35T644_RUBRA</name>
<protein>
    <submittedName>
        <fullName evidence="1">Uncharacterized protein</fullName>
    </submittedName>
</protein>
<dbReference type="Proteomes" id="UP001281130">
    <property type="component" value="Unassembled WGS sequence"/>
</dbReference>
<dbReference type="RefSeq" id="WP_143534051.1">
    <property type="nucleotide sequence ID" value="NZ_JAWXXX010000001.1"/>
</dbReference>
<dbReference type="EMBL" id="JAWXXX010000001">
    <property type="protein sequence ID" value="MDX5895169.1"/>
    <property type="molecule type" value="Genomic_DNA"/>
</dbReference>
<accession>A0AB35T644</accession>
<evidence type="ECO:0000313" key="2">
    <source>
        <dbReference type="Proteomes" id="UP001281130"/>
    </source>
</evidence>
<reference evidence="1" key="1">
    <citation type="submission" date="2023-11" db="EMBL/GenBank/DDBJ databases">
        <title>MicrobeMod: A computational toolkit for identifying prokaryotic methylation and restriction-modification with nanopore sequencing.</title>
        <authorList>
            <person name="Crits-Christoph A."/>
            <person name="Kang S.C."/>
            <person name="Lee H."/>
            <person name="Ostrov N."/>
        </authorList>
    </citation>
    <scope>NUCLEOTIDE SEQUENCE</scope>
    <source>
        <strain evidence="1">ATCC 51242</strain>
    </source>
</reference>
<dbReference type="AlphaFoldDB" id="A0AB35T644"/>
<comment type="caution">
    <text evidence="1">The sequence shown here is derived from an EMBL/GenBank/DDBJ whole genome shotgun (WGS) entry which is preliminary data.</text>
</comment>
<sequence length="85" mass="9575">MSENYGSGRYEERECVRCFEGWIHVGTPNEVRLSTCPACDGTKLVSTYIYSKPKGYRGIWPPRIPAVPKKSSVCLSLTENTKEES</sequence>
<proteinExistence type="predicted"/>
<organism evidence="1 2">
    <name type="scientific">Rubrobacter radiotolerans</name>
    <name type="common">Arthrobacter radiotolerans</name>
    <dbReference type="NCBI Taxonomy" id="42256"/>
    <lineage>
        <taxon>Bacteria</taxon>
        <taxon>Bacillati</taxon>
        <taxon>Actinomycetota</taxon>
        <taxon>Rubrobacteria</taxon>
        <taxon>Rubrobacterales</taxon>
        <taxon>Rubrobacteraceae</taxon>
        <taxon>Rubrobacter</taxon>
    </lineage>
</organism>
<evidence type="ECO:0000313" key="1">
    <source>
        <dbReference type="EMBL" id="MDX5895169.1"/>
    </source>
</evidence>